<organism evidence="1 2">
    <name type="scientific">Gigaspora margarita</name>
    <dbReference type="NCBI Taxonomy" id="4874"/>
    <lineage>
        <taxon>Eukaryota</taxon>
        <taxon>Fungi</taxon>
        <taxon>Fungi incertae sedis</taxon>
        <taxon>Mucoromycota</taxon>
        <taxon>Glomeromycotina</taxon>
        <taxon>Glomeromycetes</taxon>
        <taxon>Diversisporales</taxon>
        <taxon>Gigasporaceae</taxon>
        <taxon>Gigaspora</taxon>
    </lineage>
</organism>
<dbReference type="AlphaFoldDB" id="A0A8H4A8Y8"/>
<evidence type="ECO:0000313" key="1">
    <source>
        <dbReference type="EMBL" id="KAF0454567.1"/>
    </source>
</evidence>
<evidence type="ECO:0000313" key="2">
    <source>
        <dbReference type="Proteomes" id="UP000439903"/>
    </source>
</evidence>
<dbReference type="Proteomes" id="UP000439903">
    <property type="component" value="Unassembled WGS sequence"/>
</dbReference>
<reference evidence="1 2" key="1">
    <citation type="journal article" date="2019" name="Environ. Microbiol.">
        <title>At the nexus of three kingdoms: the genome of the mycorrhizal fungus Gigaspora margarita provides insights into plant, endobacterial and fungal interactions.</title>
        <authorList>
            <person name="Venice F."/>
            <person name="Ghignone S."/>
            <person name="Salvioli di Fossalunga A."/>
            <person name="Amselem J."/>
            <person name="Novero M."/>
            <person name="Xianan X."/>
            <person name="Sedzielewska Toro K."/>
            <person name="Morin E."/>
            <person name="Lipzen A."/>
            <person name="Grigoriev I.V."/>
            <person name="Henrissat B."/>
            <person name="Martin F.M."/>
            <person name="Bonfante P."/>
        </authorList>
    </citation>
    <scope>NUCLEOTIDE SEQUENCE [LARGE SCALE GENOMIC DNA]</scope>
    <source>
        <strain evidence="1 2">BEG34</strain>
    </source>
</reference>
<dbReference type="OrthoDB" id="10267344at2759"/>
<gene>
    <name evidence="1" type="ORF">F8M41_001571</name>
</gene>
<protein>
    <submittedName>
        <fullName evidence="1">Uncharacterized protein</fullName>
    </submittedName>
</protein>
<comment type="caution">
    <text evidence="1">The sequence shown here is derived from an EMBL/GenBank/DDBJ whole genome shotgun (WGS) entry which is preliminary data.</text>
</comment>
<keyword evidence="2" id="KW-1185">Reference proteome</keyword>
<sequence length="229" mass="26992">MLDTPDDFNDIIIYFQYKTFAEKYNNPAKKLNFQRRCKNFVYNQQSSYLFFKQSSKDNNSLLTKKRVVLIYITKLREALLKKFHVGDAHFEQRKKRNYSKLVNIFKNFGPSTKLQADNESEFITSILKNTLFGVQDYHWIDVLLQFVIGYNKAYEAYKKLLYEAFFGFKMHAVYNIPEEIIPKNVVPEDITPDDMSPEDIALEDIIAMKDIAKEIIPVATQNNYNQALY</sequence>
<proteinExistence type="predicted"/>
<dbReference type="EMBL" id="WTPW01001124">
    <property type="protein sequence ID" value="KAF0454567.1"/>
    <property type="molecule type" value="Genomic_DNA"/>
</dbReference>
<name>A0A8H4A8Y8_GIGMA</name>
<accession>A0A8H4A8Y8</accession>